<dbReference type="Proteomes" id="UP000280008">
    <property type="component" value="Unassembled WGS sequence"/>
</dbReference>
<evidence type="ECO:0000256" key="1">
    <source>
        <dbReference type="ARBA" id="ARBA00004651"/>
    </source>
</evidence>
<evidence type="ECO:0000256" key="10">
    <source>
        <dbReference type="HAMAP-Rule" id="MF_00454"/>
    </source>
</evidence>
<evidence type="ECO:0000256" key="2">
    <source>
        <dbReference type="ARBA" id="ARBA00022475"/>
    </source>
</evidence>
<keyword evidence="3 10" id="KW-0812">Transmembrane</keyword>
<dbReference type="Pfam" id="PF02537">
    <property type="entry name" value="CRCB"/>
    <property type="match status" value="1"/>
</dbReference>
<keyword evidence="10" id="KW-0915">Sodium</keyword>
<comment type="activity regulation">
    <text evidence="10">Na(+) is not transported, but it plays an essential structural role and its presence is essential for fluoride channel function.</text>
</comment>
<feature type="binding site" evidence="10">
    <location>
        <position position="77"/>
    </location>
    <ligand>
        <name>Na(+)</name>
        <dbReference type="ChEBI" id="CHEBI:29101"/>
        <note>structural</note>
    </ligand>
</feature>
<evidence type="ECO:0000256" key="8">
    <source>
        <dbReference type="ARBA" id="ARBA00035585"/>
    </source>
</evidence>
<dbReference type="GO" id="GO:0046872">
    <property type="term" value="F:metal ion binding"/>
    <property type="evidence" value="ECO:0007669"/>
    <property type="project" value="UniProtKB-KW"/>
</dbReference>
<accession>A0A495IDQ9</accession>
<feature type="transmembrane region" description="Helical" evidence="10">
    <location>
        <begin position="34"/>
        <end position="54"/>
    </location>
</feature>
<evidence type="ECO:0000256" key="7">
    <source>
        <dbReference type="ARBA" id="ARBA00035120"/>
    </source>
</evidence>
<evidence type="ECO:0000313" key="12">
    <source>
        <dbReference type="Proteomes" id="UP000280008"/>
    </source>
</evidence>
<dbReference type="HAMAP" id="MF_00454">
    <property type="entry name" value="FluC"/>
    <property type="match status" value="1"/>
</dbReference>
<feature type="transmembrane region" description="Helical" evidence="10">
    <location>
        <begin position="66"/>
        <end position="85"/>
    </location>
</feature>
<keyword evidence="12" id="KW-1185">Reference proteome</keyword>
<evidence type="ECO:0000256" key="9">
    <source>
        <dbReference type="ARBA" id="ARBA00049940"/>
    </source>
</evidence>
<keyword evidence="10" id="KW-0479">Metal-binding</keyword>
<dbReference type="EMBL" id="RBKS01000001">
    <property type="protein sequence ID" value="RKR73461.1"/>
    <property type="molecule type" value="Genomic_DNA"/>
</dbReference>
<dbReference type="GO" id="GO:0005886">
    <property type="term" value="C:plasma membrane"/>
    <property type="evidence" value="ECO:0007669"/>
    <property type="project" value="UniProtKB-SubCell"/>
</dbReference>
<gene>
    <name evidence="10" type="primary">fluC</name>
    <name evidence="10" type="synonym">crcB</name>
    <name evidence="11" type="ORF">C8E83_0554</name>
</gene>
<name>A0A495IDQ9_9MICO</name>
<keyword evidence="6 10" id="KW-0407">Ion channel</keyword>
<keyword evidence="10" id="KW-0406">Ion transport</keyword>
<dbReference type="RefSeq" id="WP_121368324.1">
    <property type="nucleotide sequence ID" value="NZ_RBKS01000001.1"/>
</dbReference>
<comment type="similarity">
    <text evidence="7 10">Belongs to the fluoride channel Fluc/FEX (TC 1.A.43) family.</text>
</comment>
<comment type="caution">
    <text evidence="11">The sequence shown here is derived from an EMBL/GenBank/DDBJ whole genome shotgun (WGS) entry which is preliminary data.</text>
</comment>
<evidence type="ECO:0000256" key="5">
    <source>
        <dbReference type="ARBA" id="ARBA00023136"/>
    </source>
</evidence>
<evidence type="ECO:0000256" key="3">
    <source>
        <dbReference type="ARBA" id="ARBA00022692"/>
    </source>
</evidence>
<keyword evidence="4 10" id="KW-1133">Transmembrane helix</keyword>
<evidence type="ECO:0000313" key="11">
    <source>
        <dbReference type="EMBL" id="RKR73461.1"/>
    </source>
</evidence>
<comment type="function">
    <text evidence="9 10">Fluoride-specific ion channel. Important for reducing fluoride concentration in the cell, thus reducing its toxicity.</text>
</comment>
<dbReference type="AlphaFoldDB" id="A0A495IDQ9"/>
<protein>
    <recommendedName>
        <fullName evidence="10">Fluoride-specific ion channel FluC</fullName>
    </recommendedName>
</protein>
<comment type="catalytic activity">
    <reaction evidence="8">
        <text>fluoride(in) = fluoride(out)</text>
        <dbReference type="Rhea" id="RHEA:76159"/>
        <dbReference type="ChEBI" id="CHEBI:17051"/>
    </reaction>
    <physiologicalReaction direction="left-to-right" evidence="8">
        <dbReference type="Rhea" id="RHEA:76160"/>
    </physiologicalReaction>
</comment>
<dbReference type="InterPro" id="IPR003691">
    <property type="entry name" value="FluC"/>
</dbReference>
<evidence type="ECO:0000256" key="4">
    <source>
        <dbReference type="ARBA" id="ARBA00022989"/>
    </source>
</evidence>
<evidence type="ECO:0000256" key="6">
    <source>
        <dbReference type="ARBA" id="ARBA00023303"/>
    </source>
</evidence>
<proteinExistence type="inferred from homology"/>
<keyword evidence="5 10" id="KW-0472">Membrane</keyword>
<keyword evidence="2 10" id="KW-1003">Cell membrane</keyword>
<comment type="subcellular location">
    <subcellularLocation>
        <location evidence="1 10">Cell membrane</location>
        <topology evidence="1 10">Multi-pass membrane protein</topology>
    </subcellularLocation>
</comment>
<reference evidence="11 12" key="1">
    <citation type="submission" date="2018-10" db="EMBL/GenBank/DDBJ databases">
        <title>Sequencing the genomes of 1000 actinobacteria strains.</title>
        <authorList>
            <person name="Klenk H.-P."/>
        </authorList>
    </citation>
    <scope>NUCLEOTIDE SEQUENCE [LARGE SCALE GENOMIC DNA]</scope>
    <source>
        <strain evidence="11 12">DSM 17894</strain>
    </source>
</reference>
<sequence length="126" mass="12298">MNPALAFALVCLAGGVGAALRFVVDGAVRSRWSLAFPLGTVLINVSGSFVLGALTGAALHGALSHALLLVLGGGLMGGYTTFSTASLETYRLAAECRIGPALANGAGTLVVAAFAAALGLALGAAL</sequence>
<dbReference type="GO" id="GO:0062054">
    <property type="term" value="F:fluoride channel activity"/>
    <property type="evidence" value="ECO:0007669"/>
    <property type="project" value="UniProtKB-UniRule"/>
</dbReference>
<dbReference type="PANTHER" id="PTHR28259">
    <property type="entry name" value="FLUORIDE EXPORT PROTEIN 1-RELATED"/>
    <property type="match status" value="1"/>
</dbReference>
<organism evidence="11 12">
    <name type="scientific">Frondihabitans australicus</name>
    <dbReference type="NCBI Taxonomy" id="386892"/>
    <lineage>
        <taxon>Bacteria</taxon>
        <taxon>Bacillati</taxon>
        <taxon>Actinomycetota</taxon>
        <taxon>Actinomycetes</taxon>
        <taxon>Micrococcales</taxon>
        <taxon>Microbacteriaceae</taxon>
        <taxon>Frondihabitans</taxon>
    </lineage>
</organism>
<feature type="binding site" evidence="10">
    <location>
        <position position="80"/>
    </location>
    <ligand>
        <name>Na(+)</name>
        <dbReference type="ChEBI" id="CHEBI:29101"/>
        <note>structural</note>
    </ligand>
</feature>
<dbReference type="OrthoDB" id="5148600at2"/>
<keyword evidence="10" id="KW-0813">Transport</keyword>
<feature type="transmembrane region" description="Helical" evidence="10">
    <location>
        <begin position="105"/>
        <end position="125"/>
    </location>
</feature>
<dbReference type="GO" id="GO:0140114">
    <property type="term" value="P:cellular detoxification of fluoride"/>
    <property type="evidence" value="ECO:0007669"/>
    <property type="project" value="UniProtKB-UniRule"/>
</dbReference>
<dbReference type="PANTHER" id="PTHR28259:SF1">
    <property type="entry name" value="FLUORIDE EXPORT PROTEIN 1-RELATED"/>
    <property type="match status" value="1"/>
</dbReference>